<feature type="domain" description="O-methyltransferase dimerisation" evidence="7">
    <location>
        <begin position="19"/>
        <end position="107"/>
    </location>
</feature>
<comment type="similarity">
    <text evidence="4">Belongs to the class I-like SAM-binding methyltransferase superfamily. Cation-independent O-methyltransferase family.</text>
</comment>
<dbReference type="GO" id="GO:0032259">
    <property type="term" value="P:methylation"/>
    <property type="evidence" value="ECO:0007669"/>
    <property type="project" value="UniProtKB-KW"/>
</dbReference>
<reference evidence="8" key="1">
    <citation type="submission" date="2016-09" db="EMBL/GenBank/DDBJ databases">
        <authorList>
            <person name="Capua I."/>
            <person name="De Benedictis P."/>
            <person name="Joannis T."/>
            <person name="Lombin L.H."/>
            <person name="Cattoli G."/>
        </authorList>
    </citation>
    <scope>NUCLEOTIDE SEQUENCE</scope>
    <source>
        <tissue evidence="8">Leaf</tissue>
    </source>
</reference>
<evidence type="ECO:0000256" key="2">
    <source>
        <dbReference type="ARBA" id="ARBA00022679"/>
    </source>
</evidence>
<feature type="domain" description="O-methyltransferase C-terminal" evidence="6">
    <location>
        <begin position="128"/>
        <end position="333"/>
    </location>
</feature>
<dbReference type="PANTHER" id="PTHR11746">
    <property type="entry name" value="O-METHYLTRANSFERASE"/>
    <property type="match status" value="1"/>
</dbReference>
<keyword evidence="1 8" id="KW-0489">Methyltransferase</keyword>
<dbReference type="SUPFAM" id="SSF53335">
    <property type="entry name" value="S-adenosyl-L-methionine-dependent methyltransferases"/>
    <property type="match status" value="1"/>
</dbReference>
<proteinExistence type="evidence at transcript level"/>
<protein>
    <submittedName>
        <fullName evidence="8">O-methyltransferase</fullName>
    </submittedName>
</protein>
<evidence type="ECO:0000256" key="4">
    <source>
        <dbReference type="ARBA" id="ARBA00038277"/>
    </source>
</evidence>
<dbReference type="InterPro" id="IPR036388">
    <property type="entry name" value="WH-like_DNA-bd_sf"/>
</dbReference>
<dbReference type="Gene3D" id="3.40.50.150">
    <property type="entry name" value="Vaccinia Virus protein VP39"/>
    <property type="match status" value="1"/>
</dbReference>
<dbReference type="GO" id="GO:0008171">
    <property type="term" value="F:O-methyltransferase activity"/>
    <property type="evidence" value="ECO:0007669"/>
    <property type="project" value="InterPro"/>
</dbReference>
<accession>A0A249RNL9</accession>
<evidence type="ECO:0000256" key="5">
    <source>
        <dbReference type="PIRSR" id="PIRSR005739-1"/>
    </source>
</evidence>
<dbReference type="InterPro" id="IPR012967">
    <property type="entry name" value="COMT_dimerisation"/>
</dbReference>
<dbReference type="InterPro" id="IPR016461">
    <property type="entry name" value="COMT-like"/>
</dbReference>
<feature type="active site" description="Proton acceptor" evidence="5">
    <location>
        <position position="258"/>
    </location>
</feature>
<dbReference type="AlphaFoldDB" id="A0A249RNL9"/>
<evidence type="ECO:0000259" key="6">
    <source>
        <dbReference type="Pfam" id="PF00891"/>
    </source>
</evidence>
<dbReference type="EMBL" id="KX886359">
    <property type="protein sequence ID" value="ASY93037.1"/>
    <property type="molecule type" value="mRNA"/>
</dbReference>
<keyword evidence="3" id="KW-0949">S-adenosyl-L-methionine</keyword>
<organism evidence="8">
    <name type="scientific">Litchi chinensis</name>
    <name type="common">Lychee</name>
    <dbReference type="NCBI Taxonomy" id="151069"/>
    <lineage>
        <taxon>Eukaryota</taxon>
        <taxon>Viridiplantae</taxon>
        <taxon>Streptophyta</taxon>
        <taxon>Embryophyta</taxon>
        <taxon>Tracheophyta</taxon>
        <taxon>Spermatophyta</taxon>
        <taxon>Magnoliopsida</taxon>
        <taxon>eudicotyledons</taxon>
        <taxon>Gunneridae</taxon>
        <taxon>Pentapetalae</taxon>
        <taxon>rosids</taxon>
        <taxon>malvids</taxon>
        <taxon>Sapindales</taxon>
        <taxon>Sapindaceae</taxon>
        <taxon>Litchi</taxon>
    </lineage>
</organism>
<dbReference type="GO" id="GO:0046983">
    <property type="term" value="F:protein dimerization activity"/>
    <property type="evidence" value="ECO:0007669"/>
    <property type="project" value="InterPro"/>
</dbReference>
<dbReference type="Pfam" id="PF08100">
    <property type="entry name" value="Dimerisation"/>
    <property type="match status" value="1"/>
</dbReference>
<evidence type="ECO:0000313" key="8">
    <source>
        <dbReference type="EMBL" id="ASY93037.1"/>
    </source>
</evidence>
<sequence length="353" mass="38981">MGSVEEERAALLRGQAEVWDLMFAFADSLALKAAVELRVPDIVHSHGGPITLTQLASKIDATSPDISYLARVMRLLVRKGVFTADYPSSGGEPQYGATDVSKWLLQDADLTLAPMLLMENDPVQSDPWHYIGNCVKEGGVPFEKVHGEDFWYLIPKKPKFEKLFYAAMACTSKVVMRAVVSECKDVFANIGSLVDVAGGIGGAISEVVKAYPHIKGINFDQPHVVATAPAYNGVSHVGGNMFDTIPKADAVMMKWILHDWTEEDGIKILKNCRKAIPEKNGKVILIDFVVKEDGNKKYGDIDVRFDLVMLAHNKGGRERTEEEWKKLLGAGGFPRYRIIKVPSVLHVIEAYPQ</sequence>
<dbReference type="FunFam" id="3.40.50.150:FF:000294">
    <property type="entry name" value="O-methyltransferase family protein"/>
    <property type="match status" value="1"/>
</dbReference>
<dbReference type="Pfam" id="PF00891">
    <property type="entry name" value="Methyltransf_2"/>
    <property type="match status" value="1"/>
</dbReference>
<dbReference type="InterPro" id="IPR029063">
    <property type="entry name" value="SAM-dependent_MTases_sf"/>
</dbReference>
<dbReference type="InterPro" id="IPR001077">
    <property type="entry name" value="COMT_C"/>
</dbReference>
<keyword evidence="2 8" id="KW-0808">Transferase</keyword>
<name>A0A249RNL9_LITCN</name>
<dbReference type="PIRSF" id="PIRSF005739">
    <property type="entry name" value="O-mtase"/>
    <property type="match status" value="1"/>
</dbReference>
<dbReference type="Gene3D" id="1.10.10.10">
    <property type="entry name" value="Winged helix-like DNA-binding domain superfamily/Winged helix DNA-binding domain"/>
    <property type="match status" value="1"/>
</dbReference>
<dbReference type="InterPro" id="IPR036390">
    <property type="entry name" value="WH_DNA-bd_sf"/>
</dbReference>
<evidence type="ECO:0000256" key="3">
    <source>
        <dbReference type="ARBA" id="ARBA00022691"/>
    </source>
</evidence>
<dbReference type="PROSITE" id="PS51683">
    <property type="entry name" value="SAM_OMT_II"/>
    <property type="match status" value="1"/>
</dbReference>
<evidence type="ECO:0000256" key="1">
    <source>
        <dbReference type="ARBA" id="ARBA00022603"/>
    </source>
</evidence>
<dbReference type="SUPFAM" id="SSF46785">
    <property type="entry name" value="Winged helix' DNA-binding domain"/>
    <property type="match status" value="1"/>
</dbReference>
<evidence type="ECO:0000259" key="7">
    <source>
        <dbReference type="Pfam" id="PF08100"/>
    </source>
</evidence>